<dbReference type="Pfam" id="PF00924">
    <property type="entry name" value="MS_channel_2nd"/>
    <property type="match status" value="1"/>
</dbReference>
<comment type="subcellular location">
    <subcellularLocation>
        <location evidence="1">Cell membrane</location>
        <topology evidence="1">Multi-pass membrane protein</topology>
    </subcellularLocation>
</comment>
<gene>
    <name evidence="9" type="ORF">QTN47_17805</name>
</gene>
<dbReference type="Gene3D" id="3.30.70.100">
    <property type="match status" value="1"/>
</dbReference>
<dbReference type="InterPro" id="IPR011014">
    <property type="entry name" value="MscS_channel_TM-2"/>
</dbReference>
<keyword evidence="4 7" id="KW-0812">Transmembrane</keyword>
<dbReference type="PANTHER" id="PTHR30221:SF1">
    <property type="entry name" value="SMALL-CONDUCTANCE MECHANOSENSITIVE CHANNEL"/>
    <property type="match status" value="1"/>
</dbReference>
<feature type="transmembrane region" description="Helical" evidence="7">
    <location>
        <begin position="58"/>
        <end position="79"/>
    </location>
</feature>
<feature type="transmembrane region" description="Helical" evidence="7">
    <location>
        <begin position="20"/>
        <end position="38"/>
    </location>
</feature>
<dbReference type="InterPro" id="IPR010920">
    <property type="entry name" value="LSM_dom_sf"/>
</dbReference>
<evidence type="ECO:0000256" key="7">
    <source>
        <dbReference type="SAM" id="Phobius"/>
    </source>
</evidence>
<protein>
    <submittedName>
        <fullName evidence="9">Mechanosensitive ion channel family protein</fullName>
    </submittedName>
</protein>
<evidence type="ECO:0000259" key="8">
    <source>
        <dbReference type="Pfam" id="PF00924"/>
    </source>
</evidence>
<evidence type="ECO:0000256" key="2">
    <source>
        <dbReference type="ARBA" id="ARBA00008017"/>
    </source>
</evidence>
<dbReference type="SUPFAM" id="SSF50182">
    <property type="entry name" value="Sm-like ribonucleoproteins"/>
    <property type="match status" value="1"/>
</dbReference>
<feature type="domain" description="Mechanosensitive ion channel MscS" evidence="8">
    <location>
        <begin position="104"/>
        <end position="170"/>
    </location>
</feature>
<dbReference type="Proteomes" id="UP001560573">
    <property type="component" value="Unassembled WGS sequence"/>
</dbReference>
<reference evidence="9 10" key="1">
    <citation type="submission" date="2023-07" db="EMBL/GenBank/DDBJ databases">
        <authorList>
            <person name="Lian W.-H."/>
        </authorList>
    </citation>
    <scope>NUCLEOTIDE SEQUENCE [LARGE SCALE GENOMIC DNA]</scope>
    <source>
        <strain evidence="9 10">SYSU DXS3180</strain>
    </source>
</reference>
<dbReference type="Gene3D" id="1.10.287.1260">
    <property type="match status" value="1"/>
</dbReference>
<evidence type="ECO:0000256" key="6">
    <source>
        <dbReference type="ARBA" id="ARBA00023136"/>
    </source>
</evidence>
<evidence type="ECO:0000313" key="10">
    <source>
        <dbReference type="Proteomes" id="UP001560573"/>
    </source>
</evidence>
<evidence type="ECO:0000256" key="3">
    <source>
        <dbReference type="ARBA" id="ARBA00022475"/>
    </source>
</evidence>
<comment type="similarity">
    <text evidence="2">Belongs to the MscS (TC 1.A.23) family.</text>
</comment>
<dbReference type="InterPro" id="IPR006685">
    <property type="entry name" value="MscS_channel_2nd"/>
</dbReference>
<dbReference type="RefSeq" id="WP_369330776.1">
    <property type="nucleotide sequence ID" value="NZ_JAULBC010000006.1"/>
</dbReference>
<dbReference type="PROSITE" id="PS01246">
    <property type="entry name" value="UPF0003"/>
    <property type="match status" value="1"/>
</dbReference>
<accession>A0ABV3ZJN9</accession>
<proteinExistence type="inferred from homology"/>
<dbReference type="InterPro" id="IPR045275">
    <property type="entry name" value="MscS_archaea/bacteria_type"/>
</dbReference>
<dbReference type="SUPFAM" id="SSF82861">
    <property type="entry name" value="Mechanosensitive channel protein MscS (YggB), transmembrane region"/>
    <property type="match status" value="1"/>
</dbReference>
<sequence length="262" mass="29190">MNFHTFYSKFVNWISNVGPKVLIGLVLLVIGFWTIRLLKRWFSNMISKHEVDSSLKPFLLSLITTVLQIVVILAVMQVIGVKMTIFAAFVGALGVAFGLALSGTLQNFTSGILILLLKPYKIGDNIVAQGQDGIVNSIQLFYTVIITLDNKTVIIPNSKLSNEVIVNISKNGIRRMDVEFKFNFSFDFEKIRSIIQDALAKSDKVKDDPVPEIGISLIEPDGYRIRTQAWVDADQFEESRFAVQRLLINALVSAGIKLPGIT</sequence>
<evidence type="ECO:0000256" key="1">
    <source>
        <dbReference type="ARBA" id="ARBA00004651"/>
    </source>
</evidence>
<keyword evidence="10" id="KW-1185">Reference proteome</keyword>
<name>A0ABV3ZJN9_9BACT</name>
<keyword evidence="5 7" id="KW-1133">Transmembrane helix</keyword>
<organism evidence="9 10">
    <name type="scientific">Danxiaibacter flavus</name>
    <dbReference type="NCBI Taxonomy" id="3049108"/>
    <lineage>
        <taxon>Bacteria</taxon>
        <taxon>Pseudomonadati</taxon>
        <taxon>Bacteroidota</taxon>
        <taxon>Chitinophagia</taxon>
        <taxon>Chitinophagales</taxon>
        <taxon>Chitinophagaceae</taxon>
        <taxon>Danxiaibacter</taxon>
    </lineage>
</organism>
<dbReference type="SUPFAM" id="SSF82689">
    <property type="entry name" value="Mechanosensitive channel protein MscS (YggB), C-terminal domain"/>
    <property type="match status" value="1"/>
</dbReference>
<dbReference type="InterPro" id="IPR006686">
    <property type="entry name" value="MscS_channel_CS"/>
</dbReference>
<comment type="caution">
    <text evidence="9">The sequence shown here is derived from an EMBL/GenBank/DDBJ whole genome shotgun (WGS) entry which is preliminary data.</text>
</comment>
<keyword evidence="3" id="KW-1003">Cell membrane</keyword>
<evidence type="ECO:0000256" key="4">
    <source>
        <dbReference type="ARBA" id="ARBA00022692"/>
    </source>
</evidence>
<keyword evidence="6 7" id="KW-0472">Membrane</keyword>
<feature type="transmembrane region" description="Helical" evidence="7">
    <location>
        <begin position="85"/>
        <end position="117"/>
    </location>
</feature>
<dbReference type="InterPro" id="IPR023408">
    <property type="entry name" value="MscS_beta-dom_sf"/>
</dbReference>
<evidence type="ECO:0000313" key="9">
    <source>
        <dbReference type="EMBL" id="MEX6689369.1"/>
    </source>
</evidence>
<dbReference type="Pfam" id="PF05552">
    <property type="entry name" value="MS_channel_1st_1"/>
    <property type="match status" value="1"/>
</dbReference>
<dbReference type="EMBL" id="JAULBC010000006">
    <property type="protein sequence ID" value="MEX6689369.1"/>
    <property type="molecule type" value="Genomic_DNA"/>
</dbReference>
<evidence type="ECO:0000256" key="5">
    <source>
        <dbReference type="ARBA" id="ARBA00022989"/>
    </source>
</evidence>
<dbReference type="Gene3D" id="2.30.30.60">
    <property type="match status" value="1"/>
</dbReference>
<dbReference type="InterPro" id="IPR011066">
    <property type="entry name" value="MscS_channel_C_sf"/>
</dbReference>
<dbReference type="PANTHER" id="PTHR30221">
    <property type="entry name" value="SMALL-CONDUCTANCE MECHANOSENSITIVE CHANNEL"/>
    <property type="match status" value="1"/>
</dbReference>
<dbReference type="InterPro" id="IPR008910">
    <property type="entry name" value="MSC_TM_helix"/>
</dbReference>